<feature type="domain" description="Glucose-methanol-choline oxidoreductase N-terminal" evidence="6">
    <location>
        <begin position="108"/>
        <end position="131"/>
    </location>
</feature>
<dbReference type="PROSITE" id="PS00624">
    <property type="entry name" value="GMC_OXRED_2"/>
    <property type="match status" value="1"/>
</dbReference>
<evidence type="ECO:0000256" key="5">
    <source>
        <dbReference type="RuleBase" id="RU003968"/>
    </source>
</evidence>
<dbReference type="Proteomes" id="UP001500635">
    <property type="component" value="Unassembled WGS sequence"/>
</dbReference>
<keyword evidence="4 5" id="KW-0274">FAD</keyword>
<dbReference type="PANTHER" id="PTHR11552:SF147">
    <property type="entry name" value="CHOLINE DEHYDROGENASE, MITOCHONDRIAL"/>
    <property type="match status" value="1"/>
</dbReference>
<keyword evidence="9" id="KW-1185">Reference proteome</keyword>
<dbReference type="RefSeq" id="WP_344999902.1">
    <property type="nucleotide sequence ID" value="NZ_BAABFR010000096.1"/>
</dbReference>
<dbReference type="InterPro" id="IPR036188">
    <property type="entry name" value="FAD/NAD-bd_sf"/>
</dbReference>
<evidence type="ECO:0000313" key="8">
    <source>
        <dbReference type="EMBL" id="GAA4402296.1"/>
    </source>
</evidence>
<dbReference type="InterPro" id="IPR007867">
    <property type="entry name" value="GMC_OxRtase_C"/>
</dbReference>
<dbReference type="EMBL" id="BAABFR010000096">
    <property type="protein sequence ID" value="GAA4402296.1"/>
    <property type="molecule type" value="Genomic_DNA"/>
</dbReference>
<organism evidence="8 9">
    <name type="scientific">Tsukamurella soli</name>
    <dbReference type="NCBI Taxonomy" id="644556"/>
    <lineage>
        <taxon>Bacteria</taxon>
        <taxon>Bacillati</taxon>
        <taxon>Actinomycetota</taxon>
        <taxon>Actinomycetes</taxon>
        <taxon>Mycobacteriales</taxon>
        <taxon>Tsukamurellaceae</taxon>
        <taxon>Tsukamurella</taxon>
    </lineage>
</organism>
<comment type="caution">
    <text evidence="8">The sequence shown here is derived from an EMBL/GenBank/DDBJ whole genome shotgun (WGS) entry which is preliminary data.</text>
</comment>
<sequence length="543" mass="58228">MTVTTPAEIDGLDGDPRITAEYGARPIYDRYDYVIIGAGTSGSVVAGRLIEDTDASVLVIEAGGTDQSRAVLDPLTWFSANIGTERDWQFVAEPSAHVNGRALTLPMGRLVGGGSSINAMIWARGHREDFDYWARVTGDDAWNYRNAVATYLRVEDFAGPADPVRRGSGGRIYVEPTPNASALANAFLEGCEAVGIPRFADANGVMMEGDGGAALANLRVKDGKRQNIPASYLWDHLGDPRLTVATGATVHRISIDRAKRATGVTVVIDGELRNITASTKIVLAAGAINTPKILMLSGIGRAQDLAPLGITIEADLQGVGQNFQDHILAAGCNWAFPDDNVQDPLNNGGEANFFWKSDSALDRPDLQPFVISYPYYTDTLQARHPAPPNGWAIAPGLVSPASRGQVRIASTDPEATPVVDAGFLQDPRDLEALTYCVDLCRDIGNSAPLRPFVKREVVPGPGRTGREKRDFARNSAWTYFHQSCTAKMGVDDMSVTDPRLNVYGIEGLCITDASVMPRVTTGNTMAPTVVIAERCADILTGKA</sequence>
<accession>A0ABP8K8I7</accession>
<dbReference type="Gene3D" id="3.50.50.60">
    <property type="entry name" value="FAD/NAD(P)-binding domain"/>
    <property type="match status" value="1"/>
</dbReference>
<comment type="cofactor">
    <cofactor evidence="1">
        <name>FAD</name>
        <dbReference type="ChEBI" id="CHEBI:57692"/>
    </cofactor>
</comment>
<evidence type="ECO:0000256" key="1">
    <source>
        <dbReference type="ARBA" id="ARBA00001974"/>
    </source>
</evidence>
<proteinExistence type="inferred from homology"/>
<gene>
    <name evidence="8" type="ORF">GCM10023147_42720</name>
</gene>
<protein>
    <submittedName>
        <fullName evidence="8">GMC family oxidoreductase</fullName>
    </submittedName>
</protein>
<dbReference type="Pfam" id="PF00732">
    <property type="entry name" value="GMC_oxred_N"/>
    <property type="match status" value="1"/>
</dbReference>
<evidence type="ECO:0000256" key="3">
    <source>
        <dbReference type="ARBA" id="ARBA00022630"/>
    </source>
</evidence>
<dbReference type="SUPFAM" id="SSF54373">
    <property type="entry name" value="FAD-linked reductases, C-terminal domain"/>
    <property type="match status" value="1"/>
</dbReference>
<evidence type="ECO:0000256" key="2">
    <source>
        <dbReference type="ARBA" id="ARBA00010790"/>
    </source>
</evidence>
<reference evidence="9" key="1">
    <citation type="journal article" date="2019" name="Int. J. Syst. Evol. Microbiol.">
        <title>The Global Catalogue of Microorganisms (GCM) 10K type strain sequencing project: providing services to taxonomists for standard genome sequencing and annotation.</title>
        <authorList>
            <consortium name="The Broad Institute Genomics Platform"/>
            <consortium name="The Broad Institute Genome Sequencing Center for Infectious Disease"/>
            <person name="Wu L."/>
            <person name="Ma J."/>
        </authorList>
    </citation>
    <scope>NUCLEOTIDE SEQUENCE [LARGE SCALE GENOMIC DNA]</scope>
    <source>
        <strain evidence="9">JCM 17688</strain>
    </source>
</reference>
<dbReference type="PIRSF" id="PIRSF000137">
    <property type="entry name" value="Alcohol_oxidase"/>
    <property type="match status" value="1"/>
</dbReference>
<evidence type="ECO:0000259" key="7">
    <source>
        <dbReference type="PROSITE" id="PS00624"/>
    </source>
</evidence>
<evidence type="ECO:0000256" key="4">
    <source>
        <dbReference type="ARBA" id="ARBA00022827"/>
    </source>
</evidence>
<dbReference type="Pfam" id="PF05199">
    <property type="entry name" value="GMC_oxred_C"/>
    <property type="match status" value="1"/>
</dbReference>
<dbReference type="SUPFAM" id="SSF51905">
    <property type="entry name" value="FAD/NAD(P)-binding domain"/>
    <property type="match status" value="1"/>
</dbReference>
<name>A0ABP8K8I7_9ACTN</name>
<evidence type="ECO:0000313" key="9">
    <source>
        <dbReference type="Proteomes" id="UP001500635"/>
    </source>
</evidence>
<feature type="domain" description="Glucose-methanol-choline oxidoreductase N-terminal" evidence="7">
    <location>
        <begin position="286"/>
        <end position="300"/>
    </location>
</feature>
<dbReference type="Gene3D" id="3.30.560.10">
    <property type="entry name" value="Glucose Oxidase, domain 3"/>
    <property type="match status" value="1"/>
</dbReference>
<dbReference type="InterPro" id="IPR012132">
    <property type="entry name" value="GMC_OxRdtase"/>
</dbReference>
<dbReference type="PANTHER" id="PTHR11552">
    <property type="entry name" value="GLUCOSE-METHANOL-CHOLINE GMC OXIDOREDUCTASE"/>
    <property type="match status" value="1"/>
</dbReference>
<dbReference type="PROSITE" id="PS00623">
    <property type="entry name" value="GMC_OXRED_1"/>
    <property type="match status" value="1"/>
</dbReference>
<comment type="similarity">
    <text evidence="2 5">Belongs to the GMC oxidoreductase family.</text>
</comment>
<evidence type="ECO:0000259" key="6">
    <source>
        <dbReference type="PROSITE" id="PS00623"/>
    </source>
</evidence>
<dbReference type="InterPro" id="IPR000172">
    <property type="entry name" value="GMC_OxRdtase_N"/>
</dbReference>
<keyword evidence="3 5" id="KW-0285">Flavoprotein</keyword>